<feature type="transmembrane region" description="Helical" evidence="1">
    <location>
        <begin position="124"/>
        <end position="149"/>
    </location>
</feature>
<feature type="transmembrane region" description="Helical" evidence="1">
    <location>
        <begin position="86"/>
        <end position="112"/>
    </location>
</feature>
<accession>A0A3N0CBA5</accession>
<feature type="transmembrane region" description="Helical" evidence="1">
    <location>
        <begin position="202"/>
        <end position="235"/>
    </location>
</feature>
<comment type="caution">
    <text evidence="2">The sequence shown here is derived from an EMBL/GenBank/DDBJ whole genome shotgun (WGS) entry which is preliminary data.</text>
</comment>
<keyword evidence="1" id="KW-0812">Transmembrane</keyword>
<keyword evidence="1" id="KW-0472">Membrane</keyword>
<keyword evidence="1" id="KW-1133">Transmembrane helix</keyword>
<dbReference type="InterPro" id="IPR010380">
    <property type="entry name" value="DUF975"/>
</dbReference>
<feature type="transmembrane region" description="Helical" evidence="1">
    <location>
        <begin position="155"/>
        <end position="176"/>
    </location>
</feature>
<feature type="transmembrane region" description="Helical" evidence="1">
    <location>
        <begin position="35"/>
        <end position="62"/>
    </location>
</feature>
<keyword evidence="3" id="KW-1185">Reference proteome</keyword>
<dbReference type="Proteomes" id="UP000267128">
    <property type="component" value="Unassembled WGS sequence"/>
</dbReference>
<evidence type="ECO:0000313" key="3">
    <source>
        <dbReference type="Proteomes" id="UP000267128"/>
    </source>
</evidence>
<reference evidence="2 3" key="1">
    <citation type="submission" date="2018-11" db="EMBL/GenBank/DDBJ databases">
        <authorList>
            <person name="Li F."/>
        </authorList>
    </citation>
    <scope>NUCLEOTIDE SEQUENCE [LARGE SCALE GENOMIC DNA]</scope>
    <source>
        <strain evidence="2 3">Gsoil 097</strain>
    </source>
</reference>
<gene>
    <name evidence="2" type="ORF">EFK50_20715</name>
</gene>
<sequence>MPPEYGAPPAGAGGYDAVEAIKYGWATFTKSPATLLVPALVVILAVGVVSFLAQLLFAGILIDDPSCSTSTGDGAFRVSCDSGSGLFTGLLVAALASAVTTFVGQILAAGLIKSSLNIVDGQPALDIGGVFSWAGKPGVIATAGLLAALSFVGTFLFYVPAIIVSFFTAFAMYFVVDKGLSGVAALKASFDFMLSKIGDTIIFFLLTIATVIVGLIACLVGIFVAIPVIVVAAAYTFRVLQNQPVAPLAP</sequence>
<proteinExistence type="predicted"/>
<evidence type="ECO:0000256" key="1">
    <source>
        <dbReference type="SAM" id="Phobius"/>
    </source>
</evidence>
<dbReference type="PANTHER" id="PTHR40076:SF1">
    <property type="entry name" value="MEMBRANE PROTEIN"/>
    <property type="match status" value="1"/>
</dbReference>
<name>A0A3N0CBA5_9ACTN</name>
<dbReference type="AlphaFoldDB" id="A0A3N0CBA5"/>
<evidence type="ECO:0000313" key="2">
    <source>
        <dbReference type="EMBL" id="RNL60730.1"/>
    </source>
</evidence>
<protein>
    <submittedName>
        <fullName evidence="2">Uncharacterized protein</fullName>
    </submittedName>
</protein>
<dbReference type="EMBL" id="RJSE01000009">
    <property type="protein sequence ID" value="RNL60730.1"/>
    <property type="molecule type" value="Genomic_DNA"/>
</dbReference>
<organism evidence="2 3">
    <name type="scientific">Nocardioides marmoriginsengisoli</name>
    <dbReference type="NCBI Taxonomy" id="661483"/>
    <lineage>
        <taxon>Bacteria</taxon>
        <taxon>Bacillati</taxon>
        <taxon>Actinomycetota</taxon>
        <taxon>Actinomycetes</taxon>
        <taxon>Propionibacteriales</taxon>
        <taxon>Nocardioidaceae</taxon>
        <taxon>Nocardioides</taxon>
    </lineage>
</organism>
<dbReference type="PANTHER" id="PTHR40076">
    <property type="entry name" value="MEMBRANE PROTEIN-RELATED"/>
    <property type="match status" value="1"/>
</dbReference>